<name>A0A834HXY5_RHYFE</name>
<dbReference type="AlphaFoldDB" id="A0A834HXY5"/>
<dbReference type="EMBL" id="JAACXV010014123">
    <property type="protein sequence ID" value="KAF7270219.1"/>
    <property type="molecule type" value="Genomic_DNA"/>
</dbReference>
<dbReference type="Proteomes" id="UP000625711">
    <property type="component" value="Unassembled WGS sequence"/>
</dbReference>
<protein>
    <submittedName>
        <fullName evidence="1">Uncharacterized protein</fullName>
    </submittedName>
</protein>
<proteinExistence type="predicted"/>
<organism evidence="1 2">
    <name type="scientific">Rhynchophorus ferrugineus</name>
    <name type="common">Red palm weevil</name>
    <name type="synonym">Curculio ferrugineus</name>
    <dbReference type="NCBI Taxonomy" id="354439"/>
    <lineage>
        <taxon>Eukaryota</taxon>
        <taxon>Metazoa</taxon>
        <taxon>Ecdysozoa</taxon>
        <taxon>Arthropoda</taxon>
        <taxon>Hexapoda</taxon>
        <taxon>Insecta</taxon>
        <taxon>Pterygota</taxon>
        <taxon>Neoptera</taxon>
        <taxon>Endopterygota</taxon>
        <taxon>Coleoptera</taxon>
        <taxon>Polyphaga</taxon>
        <taxon>Cucujiformia</taxon>
        <taxon>Curculionidae</taxon>
        <taxon>Dryophthorinae</taxon>
        <taxon>Rhynchophorus</taxon>
    </lineage>
</organism>
<evidence type="ECO:0000313" key="2">
    <source>
        <dbReference type="Proteomes" id="UP000625711"/>
    </source>
</evidence>
<keyword evidence="2" id="KW-1185">Reference proteome</keyword>
<comment type="caution">
    <text evidence="1">The sequence shown here is derived from an EMBL/GenBank/DDBJ whole genome shotgun (WGS) entry which is preliminary data.</text>
</comment>
<sequence length="145" mass="17246">MEFCDVTPQNVHTLTAQQIDHIIKPLFMPDEWEYMSPFDRQRYRFFFVLYVSTEDRERYALPEYLRIKRTQFMTHLNQPPVLRIVQSPTDLLVERHIQFIPTPPLTYVEVQTEVDVDSNVTWGYSGLDEAHIFPEPNNNDNLDNA</sequence>
<reference evidence="1" key="1">
    <citation type="submission" date="2020-08" db="EMBL/GenBank/DDBJ databases">
        <title>Genome sequencing and assembly of the red palm weevil Rhynchophorus ferrugineus.</title>
        <authorList>
            <person name="Dias G.B."/>
            <person name="Bergman C.M."/>
            <person name="Manee M."/>
        </authorList>
    </citation>
    <scope>NUCLEOTIDE SEQUENCE</scope>
    <source>
        <strain evidence="1">AA-2017</strain>
        <tissue evidence="1">Whole larva</tissue>
    </source>
</reference>
<evidence type="ECO:0000313" key="1">
    <source>
        <dbReference type="EMBL" id="KAF7270219.1"/>
    </source>
</evidence>
<gene>
    <name evidence="1" type="ORF">GWI33_016829</name>
</gene>
<accession>A0A834HXY5</accession>